<evidence type="ECO:0000313" key="1">
    <source>
        <dbReference type="EMBL" id="EGG40571.1"/>
    </source>
</evidence>
<dbReference type="EMBL" id="AFDP01000004">
    <property type="protein sequence ID" value="EGG40571.1"/>
    <property type="molecule type" value="Genomic_DNA"/>
</dbReference>
<dbReference type="AlphaFoldDB" id="F3SGW3"/>
<gene>
    <name evidence="1" type="ORF">HMPREF9397_0385</name>
</gene>
<organism evidence="1 2">
    <name type="scientific">Streptococcus sanguinis SK1087</name>
    <dbReference type="NCBI Taxonomy" id="888824"/>
    <lineage>
        <taxon>Bacteria</taxon>
        <taxon>Bacillati</taxon>
        <taxon>Bacillota</taxon>
        <taxon>Bacilli</taxon>
        <taxon>Lactobacillales</taxon>
        <taxon>Streptococcaceae</taxon>
        <taxon>Streptococcus</taxon>
    </lineage>
</organism>
<name>F3SGW3_STRSA</name>
<proteinExistence type="predicted"/>
<evidence type="ECO:0000313" key="2">
    <source>
        <dbReference type="Proteomes" id="UP000003378"/>
    </source>
</evidence>
<dbReference type="Proteomes" id="UP000003378">
    <property type="component" value="Unassembled WGS sequence"/>
</dbReference>
<dbReference type="HOGENOM" id="CLU_492515_0_0_9"/>
<protein>
    <submittedName>
        <fullName evidence="1">Uncharacterized protein</fullName>
    </submittedName>
</protein>
<accession>F3SGW3</accession>
<comment type="caution">
    <text evidence="1">The sequence shown here is derived from an EMBL/GenBank/DDBJ whole genome shotgun (WGS) entry which is preliminary data.</text>
</comment>
<reference evidence="1 2" key="1">
    <citation type="submission" date="2011-03" db="EMBL/GenBank/DDBJ databases">
        <authorList>
            <person name="Muzny D."/>
            <person name="Qin X."/>
            <person name="Deng J."/>
            <person name="Jiang H."/>
            <person name="Liu Y."/>
            <person name="Qu J."/>
            <person name="Song X.-Z."/>
            <person name="Zhang L."/>
            <person name="Thornton R."/>
            <person name="Coyle M."/>
            <person name="Francisco L."/>
            <person name="Jackson L."/>
            <person name="Javaid M."/>
            <person name="Korchina V."/>
            <person name="Kovar C."/>
            <person name="Mata R."/>
            <person name="Mathew T."/>
            <person name="Ngo R."/>
            <person name="Nguyen L."/>
            <person name="Nguyen N."/>
            <person name="Okwuonu G."/>
            <person name="Ongeri F."/>
            <person name="Pham C."/>
            <person name="Simmons D."/>
            <person name="Wilczek-Boney K."/>
            <person name="Hale W."/>
            <person name="Jakkamsetti A."/>
            <person name="Pham P."/>
            <person name="Ruth R."/>
            <person name="San Lucas F."/>
            <person name="Warren J."/>
            <person name="Zhang J."/>
            <person name="Zhao Z."/>
            <person name="Zhou C."/>
            <person name="Zhu D."/>
            <person name="Lee S."/>
            <person name="Bess C."/>
            <person name="Blankenburg K."/>
            <person name="Forbes L."/>
            <person name="Fu Q."/>
            <person name="Gubbala S."/>
            <person name="Hirani K."/>
            <person name="Jayaseelan J.C."/>
            <person name="Lara F."/>
            <person name="Munidasa M."/>
            <person name="Palculict T."/>
            <person name="Patil S."/>
            <person name="Pu L.-L."/>
            <person name="Saada N."/>
            <person name="Tang L."/>
            <person name="Weissenberger G."/>
            <person name="Zhu Y."/>
            <person name="Hemphill L."/>
            <person name="Shang Y."/>
            <person name="Youmans B."/>
            <person name="Ayvaz T."/>
            <person name="Ross M."/>
            <person name="Santibanez J."/>
            <person name="Aqrawi P."/>
            <person name="Gross S."/>
            <person name="Joshi V."/>
            <person name="Fowler G."/>
            <person name="Nazareth L."/>
            <person name="Reid J."/>
            <person name="Worley K."/>
            <person name="Petrosino J."/>
            <person name="Highlander S."/>
            <person name="Gibbs R."/>
        </authorList>
    </citation>
    <scope>NUCLEOTIDE SEQUENCE [LARGE SCALE GENOMIC DNA]</scope>
    <source>
        <strain evidence="1 2">SK1087</strain>
    </source>
</reference>
<dbReference type="PATRIC" id="fig|888824.3.peg.377"/>
<sequence length="500" mass="59605">MIEYEVAIEDSGNSPFNFILYYNNKKIGFRFNDFYDYGDVNKIVEELNLDGAVILRTWKVSDRSVDWISHENKQYEEDGLKLRAVSIHDFYKNQFGEEEYRAFIASIDDYLKATREITGYQSISFLSTMNLASLKLFEEKILAEWDYKNYRYQIIDVNNELVRNYLYISHDNTINDNFEDMEKAYVAGELYRTMVGANEYAESFITSEWLYYSLKEKKNFDYTSVISGYLKSIEQLLYQIVMLNIDNNCKIAIKNNLLKKVYNKNITAYESTGKGFKKLLVKRNGKGYEFTQYPYIDFTSLQKEYMDSSIGAFEHFLRNNKNIFSNPQKAKLIADMISCFRIECRNGFFHTHNLNDWNLVDKTRQNAIYLYFTLLGSCIIPEEKKYELAILEYDEFDNLCRKIRGFKHYSENFIFEYDDGKKQKVIYDFLNNTAEFNDDGIEHYERLLFYKVESFEGALEKLDEGIRENQKLYLTRDNLPRKIYVVHKKMRNFELEELLF</sequence>